<gene>
    <name evidence="2" type="ORF">Tci_036425</name>
</gene>
<evidence type="ECO:0000313" key="2">
    <source>
        <dbReference type="EMBL" id="GEU64447.1"/>
    </source>
</evidence>
<protein>
    <submittedName>
        <fullName evidence="2">Uncharacterized protein</fullName>
    </submittedName>
</protein>
<dbReference type="AlphaFoldDB" id="A0A6L2LU30"/>
<organism evidence="2">
    <name type="scientific">Tanacetum cinerariifolium</name>
    <name type="common">Dalmatian daisy</name>
    <name type="synonym">Chrysanthemum cinerariifolium</name>
    <dbReference type="NCBI Taxonomy" id="118510"/>
    <lineage>
        <taxon>Eukaryota</taxon>
        <taxon>Viridiplantae</taxon>
        <taxon>Streptophyta</taxon>
        <taxon>Embryophyta</taxon>
        <taxon>Tracheophyta</taxon>
        <taxon>Spermatophyta</taxon>
        <taxon>Magnoliopsida</taxon>
        <taxon>eudicotyledons</taxon>
        <taxon>Gunneridae</taxon>
        <taxon>Pentapetalae</taxon>
        <taxon>asterids</taxon>
        <taxon>campanulids</taxon>
        <taxon>Asterales</taxon>
        <taxon>Asteraceae</taxon>
        <taxon>Asteroideae</taxon>
        <taxon>Anthemideae</taxon>
        <taxon>Anthemidinae</taxon>
        <taxon>Tanacetum</taxon>
    </lineage>
</organism>
<comment type="caution">
    <text evidence="2">The sequence shown here is derived from an EMBL/GenBank/DDBJ whole genome shotgun (WGS) entry which is preliminary data.</text>
</comment>
<dbReference type="EMBL" id="BKCJ010005022">
    <property type="protein sequence ID" value="GEU64447.1"/>
    <property type="molecule type" value="Genomic_DNA"/>
</dbReference>
<name>A0A6L2LU30_TANCI</name>
<accession>A0A6L2LU30</accession>
<evidence type="ECO:0000256" key="1">
    <source>
        <dbReference type="SAM" id="MobiDB-lite"/>
    </source>
</evidence>
<reference evidence="2" key="1">
    <citation type="journal article" date="2019" name="Sci. Rep.">
        <title>Draft genome of Tanacetum cinerariifolium, the natural source of mosquito coil.</title>
        <authorList>
            <person name="Yamashiro T."/>
            <person name="Shiraishi A."/>
            <person name="Satake H."/>
            <person name="Nakayama K."/>
        </authorList>
    </citation>
    <scope>NUCLEOTIDE SEQUENCE</scope>
</reference>
<feature type="region of interest" description="Disordered" evidence="1">
    <location>
        <begin position="183"/>
        <end position="203"/>
    </location>
</feature>
<sequence length="320" mass="37096">MTEVVTAASATITAADTPIPAATTTTAPSTTRRRKGVVIRDPKETATPSTIIHNEPKSKDKGKGIMVHEPKPFKKKTQIEQDEAYVRELEAELNKSIDWDEVIEQVQRKEKEDNAMMRYQALKSKPQTKAQARKNMMIYLRNMDAFKMDYFKGMPYDDIRPIFEKKFNSNVAFLEKTREQMEEEHSKALKRMSESQAEKSAKKQKLDEEVEVLRKHLQIVPNNDNDVYTEATPLALKVPVVDYEIYTENNKPYYKIKRADGTHRIYLSFLSMLRNFDREDLEVLWKLVKERFASSKPKNFLDDFLLTTLGAMFEKADVQA</sequence>
<proteinExistence type="predicted"/>